<organism evidence="11 12">
    <name type="scientific">Nautilia profundicola (strain ATCC BAA-1463 / DSM 18972 / AmH)</name>
    <dbReference type="NCBI Taxonomy" id="598659"/>
    <lineage>
        <taxon>Bacteria</taxon>
        <taxon>Pseudomonadati</taxon>
        <taxon>Campylobacterota</taxon>
        <taxon>Epsilonproteobacteria</taxon>
        <taxon>Nautiliales</taxon>
        <taxon>Nautiliaceae</taxon>
        <taxon>Nautilia</taxon>
    </lineage>
</organism>
<dbReference type="PANTHER" id="PTHR11236">
    <property type="entry name" value="AMINOBENZOATE/ANTHRANILATE SYNTHASE"/>
    <property type="match status" value="1"/>
</dbReference>
<dbReference type="Proteomes" id="UP000000448">
    <property type="component" value="Chromosome"/>
</dbReference>
<evidence type="ECO:0000259" key="9">
    <source>
        <dbReference type="Pfam" id="PF00425"/>
    </source>
</evidence>
<sequence length="465" mass="53822">MVYDKFLVDEFSPIAIYNQIKRLFPKERLFLFESVINNTDGNYTFLFLGERETIKYQNEKTYYFDGDKEKIYDTDPFSFMKDYYKKIDFDYYKKLSHDLQIGFIDGFVGYIGYDMVKVFEPVLKESMDNLIDETNIPDFYMIRPKIVIGFSHKSSELTIVINDENYKNYLYIMKDIINSTYKHIPLQKAQILEEPKFVFSKEKFYKMVETAKEHIKAGDIFQIVLSNRLKVKAKIDRLSFYRKLRSKNPSPYLYFIDIDDFAIIGSSPEVMVRLNEGMILLRPIAGTRKRGDTLKKDLEMEHDMLNDPKEVAEHIMLVDLGRNDVGRVAKAGSVEVEELMRVERYSHVMHMVSDVVAEIDPKYDMFDLFKATFTAGTMTGAPKIKAMELIAKYEGLKRGYYAGSVGYFGFDGNMDTAITIRTALVKDDEVIFQAGAGVVADSKPELEYKEVNNKLGALVATLKEL</sequence>
<comment type="subunit">
    <text evidence="2">Heterotetramer consisting of two non-identical subunits: a beta subunit (TrpG) and a large alpha subunit (TrpE).</text>
</comment>
<evidence type="ECO:0000256" key="7">
    <source>
        <dbReference type="ARBA" id="ARBA00025634"/>
    </source>
</evidence>
<dbReference type="PRINTS" id="PR00095">
    <property type="entry name" value="ANTSNTHASEI"/>
</dbReference>
<dbReference type="EMBL" id="CP001279">
    <property type="protein sequence ID" value="ACM92425.1"/>
    <property type="molecule type" value="Genomic_DNA"/>
</dbReference>
<dbReference type="InterPro" id="IPR015890">
    <property type="entry name" value="Chorismate_C"/>
</dbReference>
<comment type="cofactor">
    <cofactor evidence="1">
        <name>Mg(2+)</name>
        <dbReference type="ChEBI" id="CHEBI:18420"/>
    </cofactor>
</comment>
<reference evidence="11 12" key="1">
    <citation type="journal article" date="2009" name="PLoS Genet.">
        <title>Adaptations to submarine hydrothermal environments exemplified by the genome of Nautilia profundicola.</title>
        <authorList>
            <person name="Campbell B.J."/>
            <person name="Smith J.L."/>
            <person name="Hanson T.E."/>
            <person name="Klotz M.G."/>
            <person name="Stein L.Y."/>
            <person name="Lee C.K."/>
            <person name="Wu D."/>
            <person name="Robinson J.M."/>
            <person name="Khouri H.M."/>
            <person name="Eisen J.A."/>
            <person name="Cary S.C."/>
        </authorList>
    </citation>
    <scope>NUCLEOTIDE SEQUENCE [LARGE SCALE GENOMIC DNA]</scope>
    <source>
        <strain evidence="12">ATCC BAA-1463 / DSM 18972 / AmH</strain>
    </source>
</reference>
<dbReference type="HOGENOM" id="CLU_006493_9_2_7"/>
<evidence type="ECO:0000256" key="4">
    <source>
        <dbReference type="ARBA" id="ARBA00022723"/>
    </source>
</evidence>
<keyword evidence="6 11" id="KW-0456">Lyase</keyword>
<comment type="function">
    <text evidence="7">Part of a heterotetrameric complex that catalyzes the two-step biosynthesis of anthranilate, an intermediate in the biosynthesis of L-tryptophan. In the first step, the glutamine-binding beta subunit (TrpG) of anthranilate synthase (AS) provides the glutamine amidotransferase activity which generates ammonia as a substrate that, along with chorismate, is used in the second step, catalyzed by the large alpha subunit of AS (TrpE) to produce anthranilate. In the absence of TrpG, TrpE can synthesize anthranilate directly from chorismate and high concentrations of ammonia.</text>
</comment>
<dbReference type="PANTHER" id="PTHR11236:SF48">
    <property type="entry name" value="ISOCHORISMATE SYNTHASE MENF"/>
    <property type="match status" value="1"/>
</dbReference>
<evidence type="ECO:0000256" key="1">
    <source>
        <dbReference type="ARBA" id="ARBA00001946"/>
    </source>
</evidence>
<dbReference type="GO" id="GO:0004049">
    <property type="term" value="F:anthranilate synthase activity"/>
    <property type="evidence" value="ECO:0007669"/>
    <property type="project" value="UniProtKB-EC"/>
</dbReference>
<dbReference type="GO" id="GO:0000162">
    <property type="term" value="P:L-tryptophan biosynthetic process"/>
    <property type="evidence" value="ECO:0007669"/>
    <property type="project" value="TreeGrafter"/>
</dbReference>
<dbReference type="STRING" id="598659.NAMH_0901"/>
<dbReference type="Pfam" id="PF04715">
    <property type="entry name" value="Anth_synt_I_N"/>
    <property type="match status" value="1"/>
</dbReference>
<dbReference type="Gene3D" id="3.60.120.10">
    <property type="entry name" value="Anthranilate synthase"/>
    <property type="match status" value="1"/>
</dbReference>
<evidence type="ECO:0000256" key="3">
    <source>
        <dbReference type="ARBA" id="ARBA00020653"/>
    </source>
</evidence>
<keyword evidence="5" id="KW-0460">Magnesium</keyword>
<gene>
    <name evidence="11" type="ordered locus">NAMH_0901</name>
</gene>
<dbReference type="KEGG" id="nam:NAMH_0901"/>
<evidence type="ECO:0000259" key="10">
    <source>
        <dbReference type="Pfam" id="PF04715"/>
    </source>
</evidence>
<evidence type="ECO:0000313" key="11">
    <source>
        <dbReference type="EMBL" id="ACM92425.1"/>
    </source>
</evidence>
<keyword evidence="4" id="KW-0479">Metal-binding</keyword>
<dbReference type="eggNOG" id="COG0147">
    <property type="taxonomic scope" value="Bacteria"/>
</dbReference>
<evidence type="ECO:0000256" key="6">
    <source>
        <dbReference type="ARBA" id="ARBA00023239"/>
    </source>
</evidence>
<evidence type="ECO:0000313" key="12">
    <source>
        <dbReference type="Proteomes" id="UP000000448"/>
    </source>
</evidence>
<dbReference type="RefSeq" id="WP_012663796.1">
    <property type="nucleotide sequence ID" value="NC_012115.1"/>
</dbReference>
<dbReference type="AlphaFoldDB" id="B9L9J6"/>
<proteinExistence type="predicted"/>
<accession>B9L9J6</accession>
<dbReference type="SUPFAM" id="SSF56322">
    <property type="entry name" value="ADC synthase"/>
    <property type="match status" value="1"/>
</dbReference>
<evidence type="ECO:0000256" key="5">
    <source>
        <dbReference type="ARBA" id="ARBA00022842"/>
    </source>
</evidence>
<dbReference type="GO" id="GO:0046872">
    <property type="term" value="F:metal ion binding"/>
    <property type="evidence" value="ECO:0007669"/>
    <property type="project" value="UniProtKB-KW"/>
</dbReference>
<evidence type="ECO:0000256" key="2">
    <source>
        <dbReference type="ARBA" id="ARBA00011575"/>
    </source>
</evidence>
<comment type="catalytic activity">
    <reaction evidence="8">
        <text>chorismate + L-glutamine = anthranilate + pyruvate + L-glutamate + H(+)</text>
        <dbReference type="Rhea" id="RHEA:21732"/>
        <dbReference type="ChEBI" id="CHEBI:15361"/>
        <dbReference type="ChEBI" id="CHEBI:15378"/>
        <dbReference type="ChEBI" id="CHEBI:16567"/>
        <dbReference type="ChEBI" id="CHEBI:29748"/>
        <dbReference type="ChEBI" id="CHEBI:29985"/>
        <dbReference type="ChEBI" id="CHEBI:58359"/>
        <dbReference type="EC" id="4.1.3.27"/>
    </reaction>
</comment>
<feature type="domain" description="Chorismate-utilising enzyme C-terminal" evidence="9">
    <location>
        <begin position="201"/>
        <end position="454"/>
    </location>
</feature>
<dbReference type="InterPro" id="IPR005801">
    <property type="entry name" value="ADC_synthase"/>
</dbReference>
<name>B9L9J6_NAUPA</name>
<dbReference type="InterPro" id="IPR006805">
    <property type="entry name" value="Anth_synth_I_N"/>
</dbReference>
<feature type="domain" description="Anthranilate synthase component I N-terminal" evidence="10">
    <location>
        <begin position="11"/>
        <end position="159"/>
    </location>
</feature>
<dbReference type="InterPro" id="IPR019999">
    <property type="entry name" value="Anth_synth_I-like"/>
</dbReference>
<dbReference type="Pfam" id="PF00425">
    <property type="entry name" value="Chorismate_bind"/>
    <property type="match status" value="1"/>
</dbReference>
<evidence type="ECO:0000256" key="8">
    <source>
        <dbReference type="ARBA" id="ARBA00047683"/>
    </source>
</evidence>
<keyword evidence="12" id="KW-1185">Reference proteome</keyword>
<protein>
    <recommendedName>
        <fullName evidence="3">Anthranilate synthase component 1</fullName>
    </recommendedName>
</protein>